<accession>A0A9D1ICI2</accession>
<keyword evidence="9" id="KW-0408">Iron</keyword>
<dbReference type="SFLD" id="SFLDG01063">
    <property type="entry name" value="activating_enzymes__group_1"/>
    <property type="match status" value="1"/>
</dbReference>
<dbReference type="AlphaFoldDB" id="A0A9D1ICI2"/>
<dbReference type="InterPro" id="IPR034457">
    <property type="entry name" value="Organic_radical-activating"/>
</dbReference>
<dbReference type="Pfam" id="PF13353">
    <property type="entry name" value="Fer4_12"/>
    <property type="match status" value="1"/>
</dbReference>
<dbReference type="InterPro" id="IPR058240">
    <property type="entry name" value="rSAM_sf"/>
</dbReference>
<dbReference type="InterPro" id="IPR001989">
    <property type="entry name" value="Radical_activat_CS"/>
</dbReference>
<evidence type="ECO:0000256" key="1">
    <source>
        <dbReference type="ARBA" id="ARBA00001966"/>
    </source>
</evidence>
<keyword evidence="8 12" id="KW-0560">Oxidoreductase</keyword>
<keyword evidence="7" id="KW-0479">Metal-binding</keyword>
<dbReference type="PANTHER" id="PTHR30352:SF2">
    <property type="entry name" value="ANAEROBIC RIBONUCLEOSIDE-TRIPHOSPHATE REDUCTASE-ACTIVATING PROTEIN"/>
    <property type="match status" value="1"/>
</dbReference>
<dbReference type="SUPFAM" id="SSF102114">
    <property type="entry name" value="Radical SAM enzymes"/>
    <property type="match status" value="1"/>
</dbReference>
<sequence>MDIRIAGLVNDSIVDGPGFRYAIFTQGCPHNCPGCHNPETHSFTGGKCVDTREIIENFRKNPLLDGITLTGGDPFCQPAPCTELARAAHESNLNVWAYSGYLFEEILADPAMRAMLEEVDVLVDGPFLLAQRTLSLRFRGSKNQRLIDVRRSLESGAAVEFPLD</sequence>
<dbReference type="SFLD" id="SFLDS00029">
    <property type="entry name" value="Radical_SAM"/>
    <property type="match status" value="1"/>
</dbReference>
<comment type="caution">
    <text evidence="13">The sequence shown here is derived from an EMBL/GenBank/DDBJ whole genome shotgun (WGS) entry which is preliminary data.</text>
</comment>
<reference evidence="13" key="1">
    <citation type="submission" date="2020-10" db="EMBL/GenBank/DDBJ databases">
        <authorList>
            <person name="Gilroy R."/>
        </authorList>
    </citation>
    <scope>NUCLEOTIDE SEQUENCE</scope>
    <source>
        <strain evidence="13">ChiHcec3-11533</strain>
    </source>
</reference>
<evidence type="ECO:0000256" key="10">
    <source>
        <dbReference type="ARBA" id="ARBA00023014"/>
    </source>
</evidence>
<keyword evidence="6" id="KW-0949">S-adenosyl-L-methionine</keyword>
<evidence type="ECO:0000256" key="9">
    <source>
        <dbReference type="ARBA" id="ARBA00023004"/>
    </source>
</evidence>
<dbReference type="GO" id="GO:0051539">
    <property type="term" value="F:4 iron, 4 sulfur cluster binding"/>
    <property type="evidence" value="ECO:0007669"/>
    <property type="project" value="UniProtKB-KW"/>
</dbReference>
<gene>
    <name evidence="13" type="primary">nrdG</name>
    <name evidence="13" type="ORF">IAB02_02965</name>
</gene>
<dbReference type="NCBIfam" id="TIGR02491">
    <property type="entry name" value="NrdG"/>
    <property type="match status" value="1"/>
</dbReference>
<evidence type="ECO:0000256" key="2">
    <source>
        <dbReference type="ARBA" id="ARBA00003852"/>
    </source>
</evidence>
<dbReference type="Proteomes" id="UP000824072">
    <property type="component" value="Unassembled WGS sequence"/>
</dbReference>
<dbReference type="CDD" id="cd01335">
    <property type="entry name" value="Radical_SAM"/>
    <property type="match status" value="1"/>
</dbReference>
<evidence type="ECO:0000256" key="7">
    <source>
        <dbReference type="ARBA" id="ARBA00022723"/>
    </source>
</evidence>
<organism evidence="13 14">
    <name type="scientific">Candidatus Pullichristensenella excrementigallinarum</name>
    <dbReference type="NCBI Taxonomy" id="2840907"/>
    <lineage>
        <taxon>Bacteria</taxon>
        <taxon>Bacillati</taxon>
        <taxon>Bacillota</taxon>
        <taxon>Clostridia</taxon>
        <taxon>Candidatus Pullichristensenella</taxon>
    </lineage>
</organism>
<comment type="catalytic activity">
    <reaction evidence="11">
        <text>glycyl-[protein] + reduced [flavodoxin] + S-adenosyl-L-methionine = glycin-2-yl radical-[protein] + semiquinone [flavodoxin] + 5'-deoxyadenosine + L-methionine + H(+)</text>
        <dbReference type="Rhea" id="RHEA:61976"/>
        <dbReference type="Rhea" id="RHEA-COMP:10622"/>
        <dbReference type="Rhea" id="RHEA-COMP:14480"/>
        <dbReference type="Rhea" id="RHEA-COMP:15993"/>
        <dbReference type="Rhea" id="RHEA-COMP:15994"/>
        <dbReference type="ChEBI" id="CHEBI:15378"/>
        <dbReference type="ChEBI" id="CHEBI:17319"/>
        <dbReference type="ChEBI" id="CHEBI:29947"/>
        <dbReference type="ChEBI" id="CHEBI:32722"/>
        <dbReference type="ChEBI" id="CHEBI:57618"/>
        <dbReference type="ChEBI" id="CHEBI:57844"/>
        <dbReference type="ChEBI" id="CHEBI:59789"/>
        <dbReference type="ChEBI" id="CHEBI:140311"/>
    </reaction>
</comment>
<evidence type="ECO:0000313" key="14">
    <source>
        <dbReference type="Proteomes" id="UP000824072"/>
    </source>
</evidence>
<dbReference type="EC" id="1.97.1.-" evidence="12"/>
<dbReference type="GO" id="GO:0004748">
    <property type="term" value="F:ribonucleoside-diphosphate reductase activity, thioredoxin disulfide as acceptor"/>
    <property type="evidence" value="ECO:0007669"/>
    <property type="project" value="TreeGrafter"/>
</dbReference>
<evidence type="ECO:0000256" key="3">
    <source>
        <dbReference type="ARBA" id="ARBA00009777"/>
    </source>
</evidence>
<keyword evidence="10" id="KW-0411">Iron-sulfur</keyword>
<dbReference type="SFLD" id="SFLDF00299">
    <property type="entry name" value="anaerobic_ribonucleoside-triph"/>
    <property type="match status" value="1"/>
</dbReference>
<reference evidence="13" key="2">
    <citation type="journal article" date="2021" name="PeerJ">
        <title>Extensive microbial diversity within the chicken gut microbiome revealed by metagenomics and culture.</title>
        <authorList>
            <person name="Gilroy R."/>
            <person name="Ravi A."/>
            <person name="Getino M."/>
            <person name="Pursley I."/>
            <person name="Horton D.L."/>
            <person name="Alikhan N.F."/>
            <person name="Baker D."/>
            <person name="Gharbi K."/>
            <person name="Hall N."/>
            <person name="Watson M."/>
            <person name="Adriaenssens E.M."/>
            <person name="Foster-Nyarko E."/>
            <person name="Jarju S."/>
            <person name="Secka A."/>
            <person name="Antonio M."/>
            <person name="Oren A."/>
            <person name="Chaudhuri R.R."/>
            <person name="La Ragione R."/>
            <person name="Hildebrand F."/>
            <person name="Pallen M.J."/>
        </authorList>
    </citation>
    <scope>NUCLEOTIDE SEQUENCE</scope>
    <source>
        <strain evidence="13">ChiHcec3-11533</strain>
    </source>
</reference>
<dbReference type="PANTHER" id="PTHR30352">
    <property type="entry name" value="PYRUVATE FORMATE-LYASE-ACTIVATING ENZYME"/>
    <property type="match status" value="1"/>
</dbReference>
<evidence type="ECO:0000256" key="4">
    <source>
        <dbReference type="ARBA" id="ARBA00014281"/>
    </source>
</evidence>
<evidence type="ECO:0000256" key="12">
    <source>
        <dbReference type="PIRNR" id="PIRNR000368"/>
    </source>
</evidence>
<dbReference type="InterPro" id="IPR013785">
    <property type="entry name" value="Aldolase_TIM"/>
</dbReference>
<dbReference type="InterPro" id="IPR007197">
    <property type="entry name" value="rSAM"/>
</dbReference>
<dbReference type="Gene3D" id="3.20.20.70">
    <property type="entry name" value="Aldolase class I"/>
    <property type="match status" value="1"/>
</dbReference>
<evidence type="ECO:0000256" key="11">
    <source>
        <dbReference type="ARBA" id="ARBA00047365"/>
    </source>
</evidence>
<dbReference type="GO" id="GO:0043365">
    <property type="term" value="F:[formate-C-acetyltransferase]-activating enzyme activity"/>
    <property type="evidence" value="ECO:0007669"/>
    <property type="project" value="InterPro"/>
</dbReference>
<evidence type="ECO:0000256" key="8">
    <source>
        <dbReference type="ARBA" id="ARBA00023002"/>
    </source>
</evidence>
<dbReference type="SFLD" id="SFLDG01066">
    <property type="entry name" value="organic_radical-activating_enz"/>
    <property type="match status" value="1"/>
</dbReference>
<comment type="similarity">
    <text evidence="3 12">Belongs to the organic radical-activating enzymes family.</text>
</comment>
<evidence type="ECO:0000256" key="5">
    <source>
        <dbReference type="ARBA" id="ARBA00022485"/>
    </source>
</evidence>
<comment type="cofactor">
    <cofactor evidence="1">
        <name>[4Fe-4S] cluster</name>
        <dbReference type="ChEBI" id="CHEBI:49883"/>
    </cofactor>
</comment>
<proteinExistence type="inferred from homology"/>
<dbReference type="PROSITE" id="PS01087">
    <property type="entry name" value="RADICAL_ACTIVATING"/>
    <property type="match status" value="1"/>
</dbReference>
<evidence type="ECO:0000256" key="6">
    <source>
        <dbReference type="ARBA" id="ARBA00022691"/>
    </source>
</evidence>
<dbReference type="GO" id="GO:0046872">
    <property type="term" value="F:metal ion binding"/>
    <property type="evidence" value="ECO:0007669"/>
    <property type="project" value="UniProtKB-KW"/>
</dbReference>
<dbReference type="InterPro" id="IPR012837">
    <property type="entry name" value="NrdG"/>
</dbReference>
<dbReference type="EMBL" id="DVMU01000065">
    <property type="protein sequence ID" value="HIU33499.1"/>
    <property type="molecule type" value="Genomic_DNA"/>
</dbReference>
<evidence type="ECO:0000313" key="13">
    <source>
        <dbReference type="EMBL" id="HIU33499.1"/>
    </source>
</evidence>
<dbReference type="PIRSF" id="PIRSF000368">
    <property type="entry name" value="NrdG"/>
    <property type="match status" value="1"/>
</dbReference>
<name>A0A9D1ICI2_9FIRM</name>
<protein>
    <recommendedName>
        <fullName evidence="4 12">Anaerobic ribonucleoside-triphosphate reductase-activating protein</fullName>
        <ecNumber evidence="12">1.97.1.-</ecNumber>
    </recommendedName>
</protein>
<comment type="function">
    <text evidence="2 12">Activation of anaerobic ribonucleoside-triphosphate reductase under anaerobic conditions by generation of an organic free radical, using S-adenosylmethionine and reduced flavodoxin as cosubstrates to produce 5'-deoxy-adenosine.</text>
</comment>
<keyword evidence="5" id="KW-0004">4Fe-4S</keyword>